<dbReference type="PANTHER" id="PTHR43479">
    <property type="entry name" value="ACREF/ENVCD OPERON REPRESSOR-RELATED"/>
    <property type="match status" value="1"/>
</dbReference>
<dbReference type="Proteomes" id="UP000605676">
    <property type="component" value="Unassembled WGS sequence"/>
</dbReference>
<evidence type="ECO:0000256" key="2">
    <source>
        <dbReference type="PROSITE-ProRule" id="PRU00335"/>
    </source>
</evidence>
<feature type="DNA-binding region" description="H-T-H motif" evidence="2">
    <location>
        <begin position="30"/>
        <end position="49"/>
    </location>
</feature>
<dbReference type="InterPro" id="IPR009057">
    <property type="entry name" value="Homeodomain-like_sf"/>
</dbReference>
<evidence type="ECO:0000313" key="5">
    <source>
        <dbReference type="Proteomes" id="UP000605676"/>
    </source>
</evidence>
<keyword evidence="1 2" id="KW-0238">DNA-binding</keyword>
<dbReference type="PROSITE" id="PS50977">
    <property type="entry name" value="HTH_TETR_2"/>
    <property type="match status" value="1"/>
</dbReference>
<evidence type="ECO:0000313" key="4">
    <source>
        <dbReference type="EMBL" id="MBK3516314.1"/>
    </source>
</evidence>
<gene>
    <name evidence="4" type="ORF">JIV24_03105</name>
</gene>
<accession>A0ABS1HF96</accession>
<dbReference type="PANTHER" id="PTHR43479:SF11">
    <property type="entry name" value="ACREF_ENVCD OPERON REPRESSOR-RELATED"/>
    <property type="match status" value="1"/>
</dbReference>
<organism evidence="4 5">
    <name type="scientific">Carboxylicivirga marina</name>
    <dbReference type="NCBI Taxonomy" id="2800988"/>
    <lineage>
        <taxon>Bacteria</taxon>
        <taxon>Pseudomonadati</taxon>
        <taxon>Bacteroidota</taxon>
        <taxon>Bacteroidia</taxon>
        <taxon>Marinilabiliales</taxon>
        <taxon>Marinilabiliaceae</taxon>
        <taxon>Carboxylicivirga</taxon>
    </lineage>
</organism>
<sequence length="197" mass="23253">MRDKNKSKKYQSIVATGKELFWRYGIKRVSLEEICKDASVSKMTFYKYFPNKIDLAKSILESILEESFEKFDLILESDSTFQNKVEQMLLMKMEGTKDISAEFLNDVYGNPDIGLHQLMEHAHKRSTKMFTRFLETEQEKGEIRSDIKIDFVIYQMNLMTQIVNDQTMLDKYDTPNQLIMESMRFLFYGLMPINKEG</sequence>
<dbReference type="Pfam" id="PF00440">
    <property type="entry name" value="TetR_N"/>
    <property type="match status" value="1"/>
</dbReference>
<feature type="domain" description="HTH tetR-type" evidence="3">
    <location>
        <begin position="7"/>
        <end position="67"/>
    </location>
</feature>
<comment type="caution">
    <text evidence="4">The sequence shown here is derived from an EMBL/GenBank/DDBJ whole genome shotgun (WGS) entry which is preliminary data.</text>
</comment>
<dbReference type="SUPFAM" id="SSF46689">
    <property type="entry name" value="Homeodomain-like"/>
    <property type="match status" value="1"/>
</dbReference>
<protein>
    <submittedName>
        <fullName evidence="4">TetR/AcrR family transcriptional regulator</fullName>
    </submittedName>
</protein>
<dbReference type="RefSeq" id="WP_200463545.1">
    <property type="nucleotide sequence ID" value="NZ_JAENRR010000005.1"/>
</dbReference>
<dbReference type="Gene3D" id="1.10.10.60">
    <property type="entry name" value="Homeodomain-like"/>
    <property type="match status" value="1"/>
</dbReference>
<evidence type="ECO:0000256" key="1">
    <source>
        <dbReference type="ARBA" id="ARBA00023125"/>
    </source>
</evidence>
<proteinExistence type="predicted"/>
<keyword evidence="5" id="KW-1185">Reference proteome</keyword>
<evidence type="ECO:0000259" key="3">
    <source>
        <dbReference type="PROSITE" id="PS50977"/>
    </source>
</evidence>
<dbReference type="InterPro" id="IPR001647">
    <property type="entry name" value="HTH_TetR"/>
</dbReference>
<name>A0ABS1HF96_9BACT</name>
<dbReference type="EMBL" id="JAENRR010000005">
    <property type="protein sequence ID" value="MBK3516314.1"/>
    <property type="molecule type" value="Genomic_DNA"/>
</dbReference>
<dbReference type="InterPro" id="IPR050624">
    <property type="entry name" value="HTH-type_Tx_Regulator"/>
</dbReference>
<dbReference type="Gene3D" id="1.10.357.10">
    <property type="entry name" value="Tetracycline Repressor, domain 2"/>
    <property type="match status" value="1"/>
</dbReference>
<reference evidence="4 5" key="1">
    <citation type="submission" date="2021-01" db="EMBL/GenBank/DDBJ databases">
        <title>Carboxyliciviraga sp.nov., isolated from coastal sediments.</title>
        <authorList>
            <person name="Lu D."/>
            <person name="Zhang T."/>
        </authorList>
    </citation>
    <scope>NUCLEOTIDE SEQUENCE [LARGE SCALE GENOMIC DNA]</scope>
    <source>
        <strain evidence="4 5">N1Y132</strain>
    </source>
</reference>